<proteinExistence type="predicted"/>
<protein>
    <submittedName>
        <fullName evidence="2">Uncharacterized protein</fullName>
    </submittedName>
</protein>
<dbReference type="VEuPathDB" id="VectorBase:SCAU015217"/>
<organism evidence="2 3">
    <name type="scientific">Stomoxys calcitrans</name>
    <name type="common">Stable fly</name>
    <name type="synonym">Conops calcitrans</name>
    <dbReference type="NCBI Taxonomy" id="35570"/>
    <lineage>
        <taxon>Eukaryota</taxon>
        <taxon>Metazoa</taxon>
        <taxon>Ecdysozoa</taxon>
        <taxon>Arthropoda</taxon>
        <taxon>Hexapoda</taxon>
        <taxon>Insecta</taxon>
        <taxon>Pterygota</taxon>
        <taxon>Neoptera</taxon>
        <taxon>Endopterygota</taxon>
        <taxon>Diptera</taxon>
        <taxon>Brachycera</taxon>
        <taxon>Muscomorpha</taxon>
        <taxon>Muscoidea</taxon>
        <taxon>Muscidae</taxon>
        <taxon>Stomoxys</taxon>
    </lineage>
</organism>
<feature type="transmembrane region" description="Helical" evidence="1">
    <location>
        <begin position="9"/>
        <end position="31"/>
    </location>
</feature>
<keyword evidence="1" id="KW-0812">Transmembrane</keyword>
<dbReference type="Pfam" id="PF15860">
    <property type="entry name" value="DUF4728"/>
    <property type="match status" value="1"/>
</dbReference>
<keyword evidence="3" id="KW-1185">Reference proteome</keyword>
<dbReference type="EnsemblMetazoa" id="SCAU015217-RA">
    <property type="protein sequence ID" value="SCAU015217-PA"/>
    <property type="gene ID" value="SCAU015217"/>
</dbReference>
<evidence type="ECO:0000256" key="1">
    <source>
        <dbReference type="SAM" id="Phobius"/>
    </source>
</evidence>
<dbReference type="Proteomes" id="UP000095300">
    <property type="component" value="Unassembled WGS sequence"/>
</dbReference>
<keyword evidence="1" id="KW-1133">Transmembrane helix</keyword>
<dbReference type="AlphaFoldDB" id="A0A1I8Q9Z0"/>
<dbReference type="OrthoDB" id="8118226at2759"/>
<feature type="transmembrane region" description="Helical" evidence="1">
    <location>
        <begin position="82"/>
        <end position="102"/>
    </location>
</feature>
<name>A0A1I8Q9Z0_STOCA</name>
<gene>
    <name evidence="2" type="primary">106090970</name>
</gene>
<evidence type="ECO:0000313" key="3">
    <source>
        <dbReference type="Proteomes" id="UP000095300"/>
    </source>
</evidence>
<evidence type="ECO:0000313" key="2">
    <source>
        <dbReference type="EnsemblMetazoa" id="SCAU015217-PA"/>
    </source>
</evidence>
<feature type="transmembrane region" description="Helical" evidence="1">
    <location>
        <begin position="51"/>
        <end position="75"/>
    </location>
</feature>
<keyword evidence="1" id="KW-0472">Membrane</keyword>
<reference evidence="2" key="1">
    <citation type="submission" date="2020-05" db="UniProtKB">
        <authorList>
            <consortium name="EnsemblMetazoa"/>
        </authorList>
    </citation>
    <scope>IDENTIFICATION</scope>
    <source>
        <strain evidence="2">USDA</strain>
    </source>
</reference>
<dbReference type="KEGG" id="scac:106090970"/>
<feature type="transmembrane region" description="Helical" evidence="1">
    <location>
        <begin position="108"/>
        <end position="129"/>
    </location>
</feature>
<dbReference type="InterPro" id="IPR031720">
    <property type="entry name" value="DUF4728"/>
</dbReference>
<accession>A0A1I8Q9Z0</accession>
<sequence length="186" mass="21010">MNRTLCNVIAYLSAIICGLSVIFLTFLLVVGLTVPDEEPEKPEDELTTWDYVAFGIELLTMVVMFVASVFLIIGIKRERHAFVAPWVFIVAINVVLSIILLIMNPDELIAGIVGIVLQVAFWYPIFSLYREFRNAPRQQSVAYNACPTNVPGGGNQYPQYPQYPQTNVYNTQAQPVYPNLTNYQQK</sequence>